<keyword evidence="5" id="KW-1185">Reference proteome</keyword>
<evidence type="ECO:0000313" key="4">
    <source>
        <dbReference type="Proteomes" id="UP000014137"/>
    </source>
</evidence>
<feature type="compositionally biased region" description="Pro residues" evidence="1">
    <location>
        <begin position="172"/>
        <end position="182"/>
    </location>
</feature>
<sequence>MTGEVLKYMKAPFLAPRARKGAFTDSWSYRAPLVEVSVPEVLDPPGDEPGAPLVLEPPPGGVDDSGVVGVVGVVVFVGVGVVGVVGGGLDGLVGCVTGGTTTGGSPPPGGGTTGGGVTTLVVCLPSGPTDVTVVGGAVELEDAPGIGEPLTVIGPPGTALPGTIWAPAGATPCPPPGTPVPPAVAETPGPASSAIAAKAVATTRPLTPSTA</sequence>
<evidence type="ECO:0000313" key="5">
    <source>
        <dbReference type="Proteomes" id="UP000188551"/>
    </source>
</evidence>
<dbReference type="EMBL" id="ANMG01000020">
    <property type="protein sequence ID" value="EMD27951.1"/>
    <property type="molecule type" value="Genomic_DNA"/>
</dbReference>
<dbReference type="EMBL" id="MUXN01000022">
    <property type="protein sequence ID" value="OOC03417.1"/>
    <property type="molecule type" value="Genomic_DNA"/>
</dbReference>
<gene>
    <name evidence="3" type="ORF">B0293_28060</name>
    <name evidence="2" type="ORF">C791_1848</name>
</gene>
<reference evidence="2 4" key="1">
    <citation type="submission" date="2012-10" db="EMBL/GenBank/DDBJ databases">
        <title>Genome assembly of Amycolatopsis azurea DSM 43854.</title>
        <authorList>
            <person name="Khatri I."/>
            <person name="Kaur I."/>
            <person name="Subramanian S."/>
            <person name="Mayilraj S."/>
        </authorList>
    </citation>
    <scope>NUCLEOTIDE SEQUENCE [LARGE SCALE GENOMIC DNA]</scope>
    <source>
        <strain evidence="2 4">DSM 43854</strain>
    </source>
</reference>
<organism evidence="2 4">
    <name type="scientific">Amycolatopsis azurea DSM 43854</name>
    <dbReference type="NCBI Taxonomy" id="1238180"/>
    <lineage>
        <taxon>Bacteria</taxon>
        <taxon>Bacillati</taxon>
        <taxon>Actinomycetota</taxon>
        <taxon>Actinomycetes</taxon>
        <taxon>Pseudonocardiales</taxon>
        <taxon>Pseudonocardiaceae</taxon>
        <taxon>Amycolatopsis</taxon>
    </lineage>
</organism>
<evidence type="ECO:0000313" key="2">
    <source>
        <dbReference type="EMBL" id="EMD27951.1"/>
    </source>
</evidence>
<proteinExistence type="predicted"/>
<dbReference type="Proteomes" id="UP000188551">
    <property type="component" value="Unassembled WGS sequence"/>
</dbReference>
<accession>M2QMQ9</accession>
<dbReference type="Proteomes" id="UP000014137">
    <property type="component" value="Unassembled WGS sequence"/>
</dbReference>
<feature type="region of interest" description="Disordered" evidence="1">
    <location>
        <begin position="172"/>
        <end position="191"/>
    </location>
</feature>
<evidence type="ECO:0000313" key="3">
    <source>
        <dbReference type="EMBL" id="OOC03417.1"/>
    </source>
</evidence>
<dbReference type="AlphaFoldDB" id="M2QMQ9"/>
<protein>
    <submittedName>
        <fullName evidence="2">Uncharacterized protein</fullName>
    </submittedName>
</protein>
<comment type="caution">
    <text evidence="2">The sequence shown here is derived from an EMBL/GenBank/DDBJ whole genome shotgun (WGS) entry which is preliminary data.</text>
</comment>
<dbReference type="PATRIC" id="fig|1238180.3.peg.2448"/>
<reference evidence="3 5" key="2">
    <citation type="submission" date="2017-02" db="EMBL/GenBank/DDBJ databases">
        <title>Amycolatopsis azurea DSM 43854 draft genome.</title>
        <authorList>
            <person name="Mayilraj S."/>
        </authorList>
    </citation>
    <scope>NUCLEOTIDE SEQUENCE [LARGE SCALE GENOMIC DNA]</scope>
    <source>
        <strain evidence="3 5">DSM 43854</strain>
    </source>
</reference>
<evidence type="ECO:0000256" key="1">
    <source>
        <dbReference type="SAM" id="MobiDB-lite"/>
    </source>
</evidence>
<name>M2QMQ9_9PSEU</name>